<evidence type="ECO:0000256" key="9">
    <source>
        <dbReference type="PROSITE-ProRule" id="PRU00433"/>
    </source>
</evidence>
<keyword evidence="7 11" id="KW-0249">Electron transport</keyword>
<evidence type="ECO:0000313" key="14">
    <source>
        <dbReference type="Proteomes" id="UP001558652"/>
    </source>
</evidence>
<reference evidence="13 14" key="1">
    <citation type="submission" date="2024-07" db="EMBL/GenBank/DDBJ databases">
        <title>Chromosome-level genome assembly of the water stick insect Ranatra chinensis (Heteroptera: Nepidae).</title>
        <authorList>
            <person name="Liu X."/>
        </authorList>
    </citation>
    <scope>NUCLEOTIDE SEQUENCE [LARGE SCALE GENOMIC DNA]</scope>
    <source>
        <strain evidence="13">Cailab_2021Rc</strain>
        <tissue evidence="13">Muscle</tissue>
    </source>
</reference>
<dbReference type="InterPro" id="IPR009056">
    <property type="entry name" value="Cyt_c-like_dom"/>
</dbReference>
<evidence type="ECO:0000256" key="7">
    <source>
        <dbReference type="ARBA" id="ARBA00022982"/>
    </source>
</evidence>
<dbReference type="EMBL" id="JBFDAA010000018">
    <property type="protein sequence ID" value="KAL1116305.1"/>
    <property type="molecule type" value="Genomic_DNA"/>
</dbReference>
<evidence type="ECO:0000256" key="5">
    <source>
        <dbReference type="ARBA" id="ARBA00022617"/>
    </source>
</evidence>
<evidence type="ECO:0000256" key="3">
    <source>
        <dbReference type="ARBA" id="ARBA00006488"/>
    </source>
</evidence>
<evidence type="ECO:0000256" key="6">
    <source>
        <dbReference type="ARBA" id="ARBA00022723"/>
    </source>
</evidence>
<evidence type="ECO:0000256" key="1">
    <source>
        <dbReference type="ARBA" id="ARBA00002555"/>
    </source>
</evidence>
<dbReference type="Proteomes" id="UP001558652">
    <property type="component" value="Unassembled WGS sequence"/>
</dbReference>
<dbReference type="PANTHER" id="PTHR11961">
    <property type="entry name" value="CYTOCHROME C"/>
    <property type="match status" value="1"/>
</dbReference>
<keyword evidence="11" id="KW-0679">Respiratory chain</keyword>
<keyword evidence="8 9" id="KW-0408">Iron</keyword>
<dbReference type="PRINTS" id="PR00604">
    <property type="entry name" value="CYTCHRMECIAB"/>
</dbReference>
<comment type="caution">
    <text evidence="13">The sequence shown here is derived from an EMBL/GenBank/DDBJ whole genome shotgun (WGS) entry which is preliminary data.</text>
</comment>
<sequence length="108" mass="12599">MGDAERGKRLFVERCSTCHTLSDDKRHGLGPNLREVFGRVACSASGYRYTQIPSRIRQGTFWTEDVLEKLLQRPETFMEHSWAKKHRVPTHQDREDIVAFLKDLPTQK</sequence>
<name>A0ABD0Y126_9HEMI</name>
<feature type="domain" description="Cytochrome c" evidence="12">
    <location>
        <begin position="2"/>
        <end position="105"/>
    </location>
</feature>
<dbReference type="Pfam" id="PF00034">
    <property type="entry name" value="Cytochrom_C"/>
    <property type="match status" value="1"/>
</dbReference>
<proteinExistence type="inferred from homology"/>
<evidence type="ECO:0000256" key="4">
    <source>
        <dbReference type="ARBA" id="ARBA00022448"/>
    </source>
</evidence>
<keyword evidence="4 11" id="KW-0813">Transport</keyword>
<evidence type="ECO:0000259" key="12">
    <source>
        <dbReference type="PROSITE" id="PS51007"/>
    </source>
</evidence>
<dbReference type="InterPro" id="IPR036909">
    <property type="entry name" value="Cyt_c-like_dom_sf"/>
</dbReference>
<evidence type="ECO:0000313" key="13">
    <source>
        <dbReference type="EMBL" id="KAL1116305.1"/>
    </source>
</evidence>
<dbReference type="Gene3D" id="1.10.760.10">
    <property type="entry name" value="Cytochrome c-like domain"/>
    <property type="match status" value="1"/>
</dbReference>
<comment type="subcellular location">
    <subcellularLocation>
        <location evidence="2">Mitochondrion intermembrane space</location>
    </subcellularLocation>
</comment>
<evidence type="ECO:0000256" key="2">
    <source>
        <dbReference type="ARBA" id="ARBA00004569"/>
    </source>
</evidence>
<dbReference type="PROSITE" id="PS51007">
    <property type="entry name" value="CYTC"/>
    <property type="match status" value="1"/>
</dbReference>
<keyword evidence="11" id="KW-0496">Mitochondrion</keyword>
<evidence type="ECO:0000256" key="10">
    <source>
        <dbReference type="RuleBase" id="RU004426"/>
    </source>
</evidence>
<dbReference type="GO" id="GO:0046872">
    <property type="term" value="F:metal ion binding"/>
    <property type="evidence" value="ECO:0007669"/>
    <property type="project" value="UniProtKB-KW"/>
</dbReference>
<comment type="PTM">
    <text evidence="11">Binds 1 heme group per subunit.</text>
</comment>
<keyword evidence="14" id="KW-1185">Reference proteome</keyword>
<evidence type="ECO:0000256" key="11">
    <source>
        <dbReference type="RuleBase" id="RU004427"/>
    </source>
</evidence>
<protein>
    <recommendedName>
        <fullName evidence="12">Cytochrome c domain-containing protein</fullName>
    </recommendedName>
</protein>
<accession>A0ABD0Y126</accession>
<evidence type="ECO:0000256" key="8">
    <source>
        <dbReference type="ARBA" id="ARBA00023004"/>
    </source>
</evidence>
<comment type="similarity">
    <text evidence="3 10">Belongs to the cytochrome c family.</text>
</comment>
<keyword evidence="5 9" id="KW-0349">Heme</keyword>
<comment type="function">
    <text evidence="1 11">Electron carrier protein. The oxidized form of the cytochrome c heme group can accept an electron from the heme group of the cytochrome c1 subunit of cytochrome reductase. Cytochrome c then transfers this electron to the cytochrome oxidase complex, the final protein carrier in the mitochondrial electron-transport chain.</text>
</comment>
<gene>
    <name evidence="13" type="ORF">AAG570_005800</name>
</gene>
<dbReference type="InterPro" id="IPR002327">
    <property type="entry name" value="Cyt_c_1A/1B"/>
</dbReference>
<organism evidence="13 14">
    <name type="scientific">Ranatra chinensis</name>
    <dbReference type="NCBI Taxonomy" id="642074"/>
    <lineage>
        <taxon>Eukaryota</taxon>
        <taxon>Metazoa</taxon>
        <taxon>Ecdysozoa</taxon>
        <taxon>Arthropoda</taxon>
        <taxon>Hexapoda</taxon>
        <taxon>Insecta</taxon>
        <taxon>Pterygota</taxon>
        <taxon>Neoptera</taxon>
        <taxon>Paraneoptera</taxon>
        <taxon>Hemiptera</taxon>
        <taxon>Heteroptera</taxon>
        <taxon>Panheteroptera</taxon>
        <taxon>Nepomorpha</taxon>
        <taxon>Nepidae</taxon>
        <taxon>Ranatrinae</taxon>
        <taxon>Ranatra</taxon>
    </lineage>
</organism>
<keyword evidence="6 9" id="KW-0479">Metal-binding</keyword>
<dbReference type="GO" id="GO:0005758">
    <property type="term" value="C:mitochondrial intermembrane space"/>
    <property type="evidence" value="ECO:0007669"/>
    <property type="project" value="UniProtKB-SubCell"/>
</dbReference>
<dbReference type="SUPFAM" id="SSF46626">
    <property type="entry name" value="Cytochrome c"/>
    <property type="match status" value="1"/>
</dbReference>
<dbReference type="AlphaFoldDB" id="A0ABD0Y126"/>